<dbReference type="Gene3D" id="3.40.50.300">
    <property type="entry name" value="P-loop containing nucleotide triphosphate hydrolases"/>
    <property type="match status" value="1"/>
</dbReference>
<dbReference type="RefSeq" id="WP_264328084.1">
    <property type="nucleotide sequence ID" value="NZ_JADEXQ010000172.1"/>
</dbReference>
<dbReference type="EMBL" id="JADEXQ010000172">
    <property type="protein sequence ID" value="MBE9033274.1"/>
    <property type="molecule type" value="Genomic_DNA"/>
</dbReference>
<dbReference type="InterPro" id="IPR027417">
    <property type="entry name" value="P-loop_NTPase"/>
</dbReference>
<evidence type="ECO:0000259" key="1">
    <source>
        <dbReference type="Pfam" id="PF01656"/>
    </source>
</evidence>
<accession>A0A928Z5Y4</accession>
<dbReference type="InterPro" id="IPR002586">
    <property type="entry name" value="CobQ/CobB/MinD/ParA_Nub-bd_dom"/>
</dbReference>
<reference evidence="2" key="1">
    <citation type="submission" date="2020-10" db="EMBL/GenBank/DDBJ databases">
        <authorList>
            <person name="Castelo-Branco R."/>
            <person name="Eusebio N."/>
            <person name="Adriana R."/>
            <person name="Vieira A."/>
            <person name="Brugerolle De Fraissinette N."/>
            <person name="Rezende De Castro R."/>
            <person name="Schneider M.P."/>
            <person name="Vasconcelos V."/>
            <person name="Leao P.N."/>
        </authorList>
    </citation>
    <scope>NUCLEOTIDE SEQUENCE</scope>
    <source>
        <strain evidence="2">LEGE 11480</strain>
    </source>
</reference>
<name>A0A928Z5Y4_9CYAN</name>
<dbReference type="SUPFAM" id="SSF52540">
    <property type="entry name" value="P-loop containing nucleoside triphosphate hydrolases"/>
    <property type="match status" value="1"/>
</dbReference>
<keyword evidence="3" id="KW-1185">Reference proteome</keyword>
<evidence type="ECO:0000313" key="2">
    <source>
        <dbReference type="EMBL" id="MBE9033274.1"/>
    </source>
</evidence>
<organism evidence="2 3">
    <name type="scientific">Romeriopsis navalis LEGE 11480</name>
    <dbReference type="NCBI Taxonomy" id="2777977"/>
    <lineage>
        <taxon>Bacteria</taxon>
        <taxon>Bacillati</taxon>
        <taxon>Cyanobacteriota</taxon>
        <taxon>Cyanophyceae</taxon>
        <taxon>Leptolyngbyales</taxon>
        <taxon>Leptolyngbyaceae</taxon>
        <taxon>Romeriopsis</taxon>
        <taxon>Romeriopsis navalis</taxon>
    </lineage>
</organism>
<dbReference type="PIRSF" id="PIRSF009320">
    <property type="entry name" value="Nuc_binding_HP_1000"/>
    <property type="match status" value="1"/>
</dbReference>
<comment type="caution">
    <text evidence="2">The sequence shown here is derived from an EMBL/GenBank/DDBJ whole genome shotgun (WGS) entry which is preliminary data.</text>
</comment>
<feature type="domain" description="CobQ/CobB/MinD/ParA nucleotide binding" evidence="1">
    <location>
        <begin position="3"/>
        <end position="174"/>
    </location>
</feature>
<evidence type="ECO:0000313" key="3">
    <source>
        <dbReference type="Proteomes" id="UP000625316"/>
    </source>
</evidence>
<protein>
    <submittedName>
        <fullName evidence="2">ParA family protein</fullName>
    </submittedName>
</protein>
<dbReference type="PANTHER" id="PTHR13696:SF96">
    <property type="entry name" value="COBQ_COBB_MIND_PARA NUCLEOTIDE BINDING DOMAIN-CONTAINING PROTEIN"/>
    <property type="match status" value="1"/>
</dbReference>
<dbReference type="Proteomes" id="UP000625316">
    <property type="component" value="Unassembled WGS sequence"/>
</dbReference>
<dbReference type="CDD" id="cd02042">
    <property type="entry name" value="ParAB_family"/>
    <property type="match status" value="1"/>
</dbReference>
<dbReference type="AlphaFoldDB" id="A0A928Z5Y4"/>
<dbReference type="PANTHER" id="PTHR13696">
    <property type="entry name" value="P-LOOP CONTAINING NUCLEOSIDE TRIPHOSPHATE HYDROLASE"/>
    <property type="match status" value="1"/>
</dbReference>
<dbReference type="InterPro" id="IPR050678">
    <property type="entry name" value="DNA_Partitioning_ATPase"/>
</dbReference>
<dbReference type="Pfam" id="PF01656">
    <property type="entry name" value="CbiA"/>
    <property type="match status" value="1"/>
</dbReference>
<proteinExistence type="predicted"/>
<gene>
    <name evidence="2" type="ORF">IQ266_26420</name>
</gene>
<sequence length="202" mass="21959">MIITVASFKGGVGKSTTAIHLATYLAQRRGTKPDSVILADGDLNRSVIQWADRGGDNIPFLVCDGDNIPDEYTHLVIDTAARPNDDDLLALAETSDLLVVPCTPTTFALEATIATLATLPSEKYRILLTVVPPKPSREGEKAQKALKQAGLPVFKPMIRRFAAYLKAENAGLPVGQIRDPKSSDAWAEYEAVGKEMWRVARK</sequence>